<dbReference type="KEGG" id="apre:CNX65_07250"/>
<gene>
    <name evidence="1" type="ORF">CNX65_07250</name>
</gene>
<dbReference type="Pfam" id="PF13830">
    <property type="entry name" value="DUF4192"/>
    <property type="match status" value="1"/>
</dbReference>
<dbReference type="RefSeq" id="WP_096492072.1">
    <property type="nucleotide sequence ID" value="NZ_CP023445.1"/>
</dbReference>
<name>A0A290Z266_9PSEU</name>
<dbReference type="AlphaFoldDB" id="A0A290Z266"/>
<dbReference type="EMBL" id="CP023445">
    <property type="protein sequence ID" value="ATE53108.1"/>
    <property type="molecule type" value="Genomic_DNA"/>
</dbReference>
<organism evidence="1 2">
    <name type="scientific">Actinosynnema pretiosum</name>
    <dbReference type="NCBI Taxonomy" id="42197"/>
    <lineage>
        <taxon>Bacteria</taxon>
        <taxon>Bacillati</taxon>
        <taxon>Actinomycetota</taxon>
        <taxon>Actinomycetes</taxon>
        <taxon>Pseudonocardiales</taxon>
        <taxon>Pseudonocardiaceae</taxon>
        <taxon>Actinosynnema</taxon>
    </lineage>
</organism>
<protein>
    <recommendedName>
        <fullName evidence="3">DUF4192 domain-containing protein</fullName>
    </recommendedName>
</protein>
<accession>A0A290Z266</accession>
<evidence type="ECO:0000313" key="2">
    <source>
        <dbReference type="Proteomes" id="UP000218505"/>
    </source>
</evidence>
<dbReference type="Proteomes" id="UP000218505">
    <property type="component" value="Chromosome"/>
</dbReference>
<evidence type="ECO:0000313" key="1">
    <source>
        <dbReference type="EMBL" id="ATE53108.1"/>
    </source>
</evidence>
<proteinExistence type="predicted"/>
<reference evidence="1" key="1">
    <citation type="submission" date="2017-09" db="EMBL/GenBank/DDBJ databases">
        <title>Complete Genome Sequence of ansamitocin-producing Bacterium Actinosynnema pretiosum X47.</title>
        <authorList>
            <person name="Cao G."/>
            <person name="Zong G."/>
            <person name="Zhong C."/>
            <person name="Fu J."/>
        </authorList>
    </citation>
    <scope>NUCLEOTIDE SEQUENCE [LARGE SCALE GENOMIC DNA]</scope>
    <source>
        <strain evidence="1">X47</strain>
    </source>
</reference>
<evidence type="ECO:0008006" key="3">
    <source>
        <dbReference type="Google" id="ProtNLM"/>
    </source>
</evidence>
<dbReference type="InterPro" id="IPR025447">
    <property type="entry name" value="DUF4192"/>
</dbReference>
<sequence>MTTPVLPSARIHGPGDLVAAVPHLLGFHPADSVVVLVLRGDSVVVVLRADLPDAAQVRDAADKLVPVVRRNPGCSVAVLVVGGGGADPPEVLPRPDVVRSLLRGLGALGVPLARAVWAPGTAGGEPWFDYADVGRTGTAPDARATYLAALSAAAGHVTYGSRAEMAELLSPDPPEALARRAALLDRLTAALEGADPDELVTRHRRALLVAVERTPSRTTPLPDDEVAELAFALASPRVRDLALTLALGAHAMAAERLWTELTRAAPAPERAEAAALLAFATYLRGEGALAVLALERAEAACPGHRMTTLLRGALQGAMPPDYLRSLAEEAARAYPS</sequence>
<keyword evidence="2" id="KW-1185">Reference proteome</keyword>